<feature type="region of interest" description="Disordered" evidence="3">
    <location>
        <begin position="1902"/>
        <end position="1959"/>
    </location>
</feature>
<feature type="compositionally biased region" description="Low complexity" evidence="3">
    <location>
        <begin position="1775"/>
        <end position="1789"/>
    </location>
</feature>
<evidence type="ECO:0000256" key="2">
    <source>
        <dbReference type="SAM" id="Coils"/>
    </source>
</evidence>
<dbReference type="Pfam" id="PF12770">
    <property type="entry name" value="CHAT"/>
    <property type="match status" value="1"/>
</dbReference>
<feature type="region of interest" description="Disordered" evidence="3">
    <location>
        <begin position="2394"/>
        <end position="2448"/>
    </location>
</feature>
<dbReference type="SMART" id="SM00028">
    <property type="entry name" value="TPR"/>
    <property type="match status" value="23"/>
</dbReference>
<feature type="repeat" description="TPR" evidence="1">
    <location>
        <begin position="151"/>
        <end position="184"/>
    </location>
</feature>
<feature type="compositionally biased region" description="Polar residues" evidence="3">
    <location>
        <begin position="2284"/>
        <end position="2298"/>
    </location>
</feature>
<dbReference type="SUPFAM" id="SSF48452">
    <property type="entry name" value="TPR-like"/>
    <property type="match status" value="6"/>
</dbReference>
<dbReference type="Pfam" id="PF26117">
    <property type="entry name" value="TTC28_C"/>
    <property type="match status" value="1"/>
</dbReference>
<evidence type="ECO:0000259" key="4">
    <source>
        <dbReference type="Pfam" id="PF12770"/>
    </source>
</evidence>
<dbReference type="InterPro" id="IPR058900">
    <property type="entry name" value="TTC28_C"/>
</dbReference>
<feature type="compositionally biased region" description="Polar residues" evidence="3">
    <location>
        <begin position="2061"/>
        <end position="2077"/>
    </location>
</feature>
<accession>A0AAE1F6V0</accession>
<reference evidence="6" key="1">
    <citation type="submission" date="2023-10" db="EMBL/GenBank/DDBJ databases">
        <title>Genome assemblies of two species of porcelain crab, Petrolisthes cinctipes and Petrolisthes manimaculis (Anomura: Porcellanidae).</title>
        <authorList>
            <person name="Angst P."/>
        </authorList>
    </citation>
    <scope>NUCLEOTIDE SEQUENCE</scope>
    <source>
        <strain evidence="6">PB745_01</strain>
        <tissue evidence="6">Gill</tissue>
    </source>
</reference>
<evidence type="ECO:0000313" key="6">
    <source>
        <dbReference type="EMBL" id="KAK3868272.1"/>
    </source>
</evidence>
<dbReference type="FunFam" id="1.25.40.10:FF:001590">
    <property type="entry name" value="Rapsynoid, putative"/>
    <property type="match status" value="1"/>
</dbReference>
<feature type="compositionally biased region" description="Pro residues" evidence="3">
    <location>
        <begin position="1799"/>
        <end position="1809"/>
    </location>
</feature>
<feature type="repeat" description="TPR" evidence="1">
    <location>
        <begin position="471"/>
        <end position="504"/>
    </location>
</feature>
<feature type="coiled-coil region" evidence="2">
    <location>
        <begin position="644"/>
        <end position="671"/>
    </location>
</feature>
<dbReference type="PANTHER" id="PTHR10098">
    <property type="entry name" value="RAPSYN-RELATED"/>
    <property type="match status" value="1"/>
</dbReference>
<dbReference type="Pfam" id="PF13424">
    <property type="entry name" value="TPR_12"/>
    <property type="match status" value="9"/>
</dbReference>
<sequence length="2448" mass="266974">MQSFSFIPCTCLRSTLEPTYRQLQTMRLDKSPFVIISVIGQELLAAGHYAAAVVVLESALKIGTCSLKLRGSVFSALSSAYWALNSLDKAVSYMQQDLAVAKSLGDIAGECRAHGNLGSAYFSKGNYKEALTSHRYQLVLAMKCKDTQAAASALTSLGHVYTAIGDYPNALASHKQCVQLVKQMGDKLQEAREIGNVGAVYLAMGDFDSAVDCHMEHLRIAKHLNNKVEEARAYSNLGSSHHYKRNFDQAIAFHNHVLRIAQDLGDRTIEARAYAGLGHAARCMSDYGQAQRWHEKQLDMALSTKDKVAEGRACSNLGIVYQLMGHHDAALKLHQAHLNIARLLQDRAGMGRAYGNIGNAYSAMGYYEQAIKYHKQELTISKEVNDRMSEASTHGNLAVAYQALGMHEMALLHYHSHLNIARELKDTAGEACALLNLGNCHSSRGEFAQAVPYYEQYLMLSQELHDTEGEARACHFLGYAHYCLGNFKEAIRYYDQDLALAKDLQDRKSMGRAYCNLGLAHLALGNSETALECQKYFLALAHMMKHLQGKFRALGNIGDVLMKMKNYDEAVKVYQKQLVLAKQSRDKVLEASAYGALGLAHRLLKCFDKALGYHTQELTIRQEMGDVKGECKAHGHLGAVHMSLANYTNAMKCYEEQLERAKELKDAALEAQAFGNLGIARLNMGHFEDAIGYLEQQLATLEQLSTTTAVIDKGRAFGNLGDCYDALGDSEEAIKCHEQYLAIALKTKSPRDQERAYRGLGSSHRCIGNLQQALVCYEKRLVVSHELNIPAAKGSAYGELGHIHSLLGNFEQAISCMEHQHQIARELGDKLCEAEAACGLGTVYQQMCEYATALRYHQLDLRIAEELTNPAEQGRAHGNISLAYESLGNFEQAVTHGEQHLSIAAQMNDKVAKTLAYASLGRVHHALGNTTQAVAYLQQGLQIAEQLGRREDEAKIRHRLGMALWGHGDLEAAQTQLDRAAHLLDTIRRDARGSQDYRLSLFDLQTASYQALQRVLVGLGRNEEALLVAERGRTRAFVDLLFERQGTSTASRASRIEDSTPATVDQIVDIVNRQKASVLYYSIAAGCLYSWLIVPNKGIVKFHEVSVSEVEAEREGDCGEDTAGTSGSLLEHYIQSVRDALGVECGANVTRGGIASETESEAGDMWNAHLEELGDKLNHEADRTGFLRMVNRNHLFNSSNYSLSSLFSLGSVSGSIASGPASRPGSTRSRRVTWQGPSCLRSLYELLIAPMEDHLPEAGVSRELMLVLEGDLYLVPFPVLKGTNCNDYLCERYSLLVVPSISALKVSQRSKNSKPSGEQTSALVIGNPKLPSTVTEQWGWGDIPYAEQEANIVAEMLQTKALTGACANKEAILRLISQVECIHLASHVSWKLSAVILSPGEFVESRASKRLSHSSQPEAIHEHLDDEGSEIASTIDLPALSEFLLTAADILNLKLRAKLVVVSSCHTRDHHGRANSDGVVGLTRALLAAGAQCVLVSLWPVPDTAVKILFRTFYSSLLQGARVSRALSEAQQTVQTTKHFAHPANWAGFLLVGADVKLSNKVALMGQALCELLKTPDKCRDALRVTLHLVEKSLQRIHRGHRNAMYTTQKSIENKVGNVMGWKDLLMSVGFRFEPAANGIPSSVFFPQSDPGERLTQCSASLQALLGLSQTSLQAVSKLLDSPEYAEDVISVMRSVITQFTVKDLENESIEVPLHVKLWRVNGCHELLASLGFDLMDVGCDEVTLRTGKQANKRNIQFAHQALLALFDTQDAPKSLSVDSSSSLESLVSSDDEDESVAAPPPPPPPSQPLLPHRTAPLLLGRGAFSSYVRNRGEPDGARASTSEQKGRESDAAFTPSPVDPVAKYSQAFRAAHGPPSDTGSPQPSPRLSLTLAHQNKIRSMYTSASPASDGGGKRPDSSSSTSSMTDWESGQATVRRQPLAKPIIASKPPVTTHSRVSDVSAGFMRPQYVTINKSNSQASSGFESQSSDSDFGPRRTGTVRSVYTTVGSAATLKLSKSANMDTLDRLSVRTEVGRPSLGGARGRRDRSSERELSAEAAEVQASTSGAPGTSNPTSEVSEPRPVVQARKMPDVQLDSSIGKLLRPRTNHAATIHENDSLYNYRSGDEMSMKMSHMGHKSIQDHIIATQMSRLNREMPISDVYHERNLGLGLAPPLSKLLMSAAQPIVGADHADTESKSASEDSFGNFDKLSLADDNQLALPPKPDFKPKPPPIPPKRFGPKPWVSAHPQVPNMGVSLDTTAGLPQATVVSELSRRDEGDGRSMTDSHYSGYSPSRNNGSGKPGDLSGPIPSSSQSRGYYDLKAGTGVGSAEREQDTLPTTGMSGMSSRPDEPLHHTVAELNTYTAFNPAYEHDEPMSVGSVGARIGSSEIAEYMEQLLGTTDPSENDQSDEASEVKTKTCKRPGKHPSAWSKAKTHKQFSHHPQQSSSC</sequence>
<evidence type="ECO:0000259" key="5">
    <source>
        <dbReference type="Pfam" id="PF26117"/>
    </source>
</evidence>
<feature type="compositionally biased region" description="Basic and acidic residues" evidence="3">
    <location>
        <begin position="2271"/>
        <end position="2283"/>
    </location>
</feature>
<keyword evidence="1" id="KW-0802">TPR repeat</keyword>
<feature type="repeat" description="TPR" evidence="1">
    <location>
        <begin position="351"/>
        <end position="384"/>
    </location>
</feature>
<feature type="repeat" description="TPR" evidence="1">
    <location>
        <begin position="231"/>
        <end position="264"/>
    </location>
</feature>
<dbReference type="Proteomes" id="UP001286313">
    <property type="component" value="Unassembled WGS sequence"/>
</dbReference>
<feature type="domain" description="CHAT" evidence="4">
    <location>
        <begin position="1239"/>
        <end position="1554"/>
    </location>
</feature>
<evidence type="ECO:0008006" key="8">
    <source>
        <dbReference type="Google" id="ProtNLM"/>
    </source>
</evidence>
<feature type="region of interest" description="Disordered" evidence="3">
    <location>
        <begin position="1775"/>
        <end position="1814"/>
    </location>
</feature>
<feature type="compositionally biased region" description="Polar residues" evidence="3">
    <location>
        <begin position="2335"/>
        <end position="2345"/>
    </location>
</feature>
<feature type="region of interest" description="Disordered" evidence="3">
    <location>
        <begin position="1975"/>
        <end position="1997"/>
    </location>
</feature>
<dbReference type="PROSITE" id="PS50005">
    <property type="entry name" value="TPR"/>
    <property type="match status" value="7"/>
</dbReference>
<dbReference type="FunFam" id="1.25.40.10:FF:001539">
    <property type="entry name" value="AGAP002648-PA"/>
    <property type="match status" value="1"/>
</dbReference>
<feature type="compositionally biased region" description="Low complexity" evidence="3">
    <location>
        <begin position="1975"/>
        <end position="1991"/>
    </location>
</feature>
<name>A0AAE1F6V0_PETCI</name>
<feature type="region of interest" description="Disordered" evidence="3">
    <location>
        <begin position="1828"/>
        <end position="1860"/>
    </location>
</feature>
<gene>
    <name evidence="6" type="ORF">Pcinc_026325</name>
</gene>
<dbReference type="EMBL" id="JAWQEG010003050">
    <property type="protein sequence ID" value="KAK3868272.1"/>
    <property type="molecule type" value="Genomic_DNA"/>
</dbReference>
<keyword evidence="2" id="KW-0175">Coiled coil</keyword>
<feature type="domain" description="TTC28 C-terminal" evidence="5">
    <location>
        <begin position="1668"/>
        <end position="1771"/>
    </location>
</feature>
<protein>
    <recommendedName>
        <fullName evidence="8">CHAT domain-containing protein</fullName>
    </recommendedName>
</protein>
<dbReference type="PANTHER" id="PTHR10098:SF108">
    <property type="entry name" value="TETRATRICOPEPTIDE REPEAT PROTEIN 28"/>
    <property type="match status" value="1"/>
</dbReference>
<dbReference type="Gene3D" id="1.25.40.10">
    <property type="entry name" value="Tetratricopeptide repeat domain"/>
    <property type="match status" value="5"/>
</dbReference>
<comment type="caution">
    <text evidence="6">The sequence shown here is derived from an EMBL/GenBank/DDBJ whole genome shotgun (WGS) entry which is preliminary data.</text>
</comment>
<feature type="compositionally biased region" description="Polar residues" evidence="3">
    <location>
        <begin position="1925"/>
        <end position="1935"/>
    </location>
</feature>
<dbReference type="InterPro" id="IPR011990">
    <property type="entry name" value="TPR-like_helical_dom_sf"/>
</dbReference>
<dbReference type="FunFam" id="1.25.40.10:FF:000040">
    <property type="entry name" value="Tetratricopeptide repeat domain 28"/>
    <property type="match status" value="1"/>
</dbReference>
<feature type="repeat" description="TPR" evidence="1">
    <location>
        <begin position="914"/>
        <end position="947"/>
    </location>
</feature>
<feature type="region of interest" description="Disordered" evidence="3">
    <location>
        <begin position="2027"/>
        <end position="2086"/>
    </location>
</feature>
<dbReference type="Pfam" id="PF13176">
    <property type="entry name" value="TPR_7"/>
    <property type="match status" value="1"/>
</dbReference>
<feature type="repeat" description="TPR" evidence="1">
    <location>
        <begin position="551"/>
        <end position="584"/>
    </location>
</feature>
<feature type="region of interest" description="Disordered" evidence="3">
    <location>
        <begin position="2215"/>
        <end position="2350"/>
    </location>
</feature>
<feature type="repeat" description="TPR" evidence="1">
    <location>
        <begin position="431"/>
        <end position="464"/>
    </location>
</feature>
<dbReference type="InterPro" id="IPR019734">
    <property type="entry name" value="TPR_rpt"/>
</dbReference>
<evidence type="ECO:0000256" key="3">
    <source>
        <dbReference type="SAM" id="MobiDB-lite"/>
    </source>
</evidence>
<proteinExistence type="predicted"/>
<dbReference type="Pfam" id="PF13181">
    <property type="entry name" value="TPR_8"/>
    <property type="match status" value="1"/>
</dbReference>
<evidence type="ECO:0000256" key="1">
    <source>
        <dbReference type="PROSITE-ProRule" id="PRU00339"/>
    </source>
</evidence>
<organism evidence="6 7">
    <name type="scientific">Petrolisthes cinctipes</name>
    <name type="common">Flat porcelain crab</name>
    <dbReference type="NCBI Taxonomy" id="88211"/>
    <lineage>
        <taxon>Eukaryota</taxon>
        <taxon>Metazoa</taxon>
        <taxon>Ecdysozoa</taxon>
        <taxon>Arthropoda</taxon>
        <taxon>Crustacea</taxon>
        <taxon>Multicrustacea</taxon>
        <taxon>Malacostraca</taxon>
        <taxon>Eumalacostraca</taxon>
        <taxon>Eucarida</taxon>
        <taxon>Decapoda</taxon>
        <taxon>Pleocyemata</taxon>
        <taxon>Anomura</taxon>
        <taxon>Galatheoidea</taxon>
        <taxon>Porcellanidae</taxon>
        <taxon>Petrolisthes</taxon>
    </lineage>
</organism>
<dbReference type="FunFam" id="1.25.40.10:FF:000416">
    <property type="entry name" value="Tetratricopeptide repeat protein 28"/>
    <property type="match status" value="1"/>
</dbReference>
<evidence type="ECO:0000313" key="7">
    <source>
        <dbReference type="Proteomes" id="UP001286313"/>
    </source>
</evidence>
<keyword evidence="7" id="KW-1185">Reference proteome</keyword>
<dbReference type="InterPro" id="IPR024983">
    <property type="entry name" value="CHAT_dom"/>
</dbReference>